<feature type="compositionally biased region" description="Basic and acidic residues" evidence="1">
    <location>
        <begin position="355"/>
        <end position="366"/>
    </location>
</feature>
<feature type="region of interest" description="Disordered" evidence="1">
    <location>
        <begin position="250"/>
        <end position="366"/>
    </location>
</feature>
<feature type="compositionally biased region" description="Basic and acidic residues" evidence="1">
    <location>
        <begin position="322"/>
        <end position="332"/>
    </location>
</feature>
<feature type="non-terminal residue" evidence="2">
    <location>
        <position position="1"/>
    </location>
</feature>
<name>A0A6J4IJP3_9PROT</name>
<feature type="region of interest" description="Disordered" evidence="1">
    <location>
        <begin position="75"/>
        <end position="151"/>
    </location>
</feature>
<feature type="compositionally biased region" description="Basic residues" evidence="1">
    <location>
        <begin position="118"/>
        <end position="130"/>
    </location>
</feature>
<dbReference type="EMBL" id="CADCTD010000093">
    <property type="protein sequence ID" value="CAA9254696.1"/>
    <property type="molecule type" value="Genomic_DNA"/>
</dbReference>
<proteinExistence type="predicted"/>
<evidence type="ECO:0000313" key="2">
    <source>
        <dbReference type="EMBL" id="CAA9254696.1"/>
    </source>
</evidence>
<feature type="region of interest" description="Disordered" evidence="1">
    <location>
        <begin position="42"/>
        <end position="61"/>
    </location>
</feature>
<feature type="compositionally biased region" description="Basic and acidic residues" evidence="1">
    <location>
        <begin position="202"/>
        <end position="216"/>
    </location>
</feature>
<gene>
    <name evidence="2" type="ORF">AVDCRST_MAG27-2748</name>
</gene>
<feature type="compositionally biased region" description="Low complexity" evidence="1">
    <location>
        <begin position="345"/>
        <end position="354"/>
    </location>
</feature>
<feature type="non-terminal residue" evidence="2">
    <location>
        <position position="441"/>
    </location>
</feature>
<organism evidence="2">
    <name type="scientific">uncultured Craurococcus sp</name>
    <dbReference type="NCBI Taxonomy" id="1135998"/>
    <lineage>
        <taxon>Bacteria</taxon>
        <taxon>Pseudomonadati</taxon>
        <taxon>Pseudomonadota</taxon>
        <taxon>Alphaproteobacteria</taxon>
        <taxon>Acetobacterales</taxon>
        <taxon>Acetobacteraceae</taxon>
        <taxon>Craurococcus</taxon>
        <taxon>environmental samples</taxon>
    </lineage>
</organism>
<dbReference type="AlphaFoldDB" id="A0A6J4IJP3"/>
<feature type="compositionally biased region" description="Basic and acidic residues" evidence="1">
    <location>
        <begin position="301"/>
        <end position="315"/>
    </location>
</feature>
<sequence>VEPAGGAAAARRFQPGRDACERAHPPCGRLAAAARRLRRARLSRRRRLHGPGQLGNRPRRRVGLRLHAALGGARLLADGDPAPGALRPDRHRHRAGPGAALPGPLPAPGQPRALGAGRGRHLRNRPRRADRHGDRPQPSLRHPAAGRGGADGVRCVADPLAAAPGRALAGGAGRRADGPRLRLLRGADGARPAGLGGGARRLPAERLDSHRREPALHRHRHPRGDGDAAQPLPPYRHRAVAGLWRGGGGAARGDPLRHHRQLGRAGAGAAGELGDPHHRGGRLPCRRADRGGGDPGGLRAADADGRHGDGGDPLRRGIAGLRAERDRHRDAGRAGGDGGLPRPPAAARGAAAGHAADRHRPGGDHHLALWRERDGGAADPLPGDPLPAAALRRDTADALRRGPAAAGRACGAALAGGAGLGLHGGDRGHEPEAALGVLRGL</sequence>
<accession>A0A6J4IJP3</accession>
<protein>
    <submittedName>
        <fullName evidence="2">Manganese transport protein MntH</fullName>
    </submittedName>
</protein>
<evidence type="ECO:0000256" key="1">
    <source>
        <dbReference type="SAM" id="MobiDB-lite"/>
    </source>
</evidence>
<feature type="region of interest" description="Disordered" evidence="1">
    <location>
        <begin position="185"/>
        <end position="233"/>
    </location>
</feature>
<reference evidence="2" key="1">
    <citation type="submission" date="2020-02" db="EMBL/GenBank/DDBJ databases">
        <authorList>
            <person name="Meier V. D."/>
        </authorList>
    </citation>
    <scope>NUCLEOTIDE SEQUENCE</scope>
    <source>
        <strain evidence="2">AVDCRST_MAG27</strain>
    </source>
</reference>